<name>A0A428Q1D6_9HYPO</name>
<dbReference type="Proteomes" id="UP000288168">
    <property type="component" value="Unassembled WGS sequence"/>
</dbReference>
<feature type="domain" description="Nephrocystin 3-like N-terminal" evidence="4">
    <location>
        <begin position="205"/>
        <end position="365"/>
    </location>
</feature>
<reference evidence="5 6" key="1">
    <citation type="submission" date="2017-06" db="EMBL/GenBank/DDBJ databases">
        <title>Comparative genomic analysis of Ambrosia Fusariam Clade fungi.</title>
        <authorList>
            <person name="Stajich J.E."/>
            <person name="Carrillo J."/>
            <person name="Kijimoto T."/>
            <person name="Eskalen A."/>
            <person name="O'Donnell K."/>
            <person name="Kasson M."/>
        </authorList>
    </citation>
    <scope>NUCLEOTIDE SEQUENCE [LARGE SCALE GENOMIC DNA]</scope>
    <source>
        <strain evidence="5 6">NRRL62584</strain>
    </source>
</reference>
<dbReference type="InterPro" id="IPR011047">
    <property type="entry name" value="Quinoprotein_ADH-like_sf"/>
</dbReference>
<gene>
    <name evidence="5" type="ORF">CEP54_007526</name>
</gene>
<dbReference type="OrthoDB" id="538223at2759"/>
<dbReference type="PANTHER" id="PTHR19879">
    <property type="entry name" value="TRANSCRIPTION INITIATION FACTOR TFIID"/>
    <property type="match status" value="1"/>
</dbReference>
<proteinExistence type="predicted"/>
<dbReference type="SUPFAM" id="SSF52540">
    <property type="entry name" value="P-loop containing nucleoside triphosphate hydrolases"/>
    <property type="match status" value="1"/>
</dbReference>
<dbReference type="STRING" id="1325734.A0A428Q1D6"/>
<feature type="repeat" description="WD" evidence="3">
    <location>
        <begin position="774"/>
        <end position="815"/>
    </location>
</feature>
<feature type="repeat" description="WD" evidence="3">
    <location>
        <begin position="816"/>
        <end position="857"/>
    </location>
</feature>
<keyword evidence="6" id="KW-1185">Reference proteome</keyword>
<evidence type="ECO:0000313" key="6">
    <source>
        <dbReference type="Proteomes" id="UP000288168"/>
    </source>
</evidence>
<dbReference type="CDD" id="cd00200">
    <property type="entry name" value="WD40"/>
    <property type="match status" value="1"/>
</dbReference>
<dbReference type="Pfam" id="PF24883">
    <property type="entry name" value="NPHP3_N"/>
    <property type="match status" value="1"/>
</dbReference>
<protein>
    <recommendedName>
        <fullName evidence="4">Nephrocystin 3-like N-terminal domain-containing protein</fullName>
    </recommendedName>
</protein>
<organism evidence="5 6">
    <name type="scientific">Fusarium duplospermum</name>
    <dbReference type="NCBI Taxonomy" id="1325734"/>
    <lineage>
        <taxon>Eukaryota</taxon>
        <taxon>Fungi</taxon>
        <taxon>Dikarya</taxon>
        <taxon>Ascomycota</taxon>
        <taxon>Pezizomycotina</taxon>
        <taxon>Sordariomycetes</taxon>
        <taxon>Hypocreomycetidae</taxon>
        <taxon>Hypocreales</taxon>
        <taxon>Nectriaceae</taxon>
        <taxon>Fusarium</taxon>
        <taxon>Fusarium solani species complex</taxon>
    </lineage>
</organism>
<dbReference type="SUPFAM" id="SSF50998">
    <property type="entry name" value="Quinoprotein alcohol dehydrogenase-like"/>
    <property type="match status" value="1"/>
</dbReference>
<evidence type="ECO:0000313" key="5">
    <source>
        <dbReference type="EMBL" id="RSL59039.1"/>
    </source>
</evidence>
<dbReference type="InterPro" id="IPR019775">
    <property type="entry name" value="WD40_repeat_CS"/>
</dbReference>
<dbReference type="Gene3D" id="3.40.50.300">
    <property type="entry name" value="P-loop containing nucleotide triphosphate hydrolases"/>
    <property type="match status" value="1"/>
</dbReference>
<evidence type="ECO:0000259" key="4">
    <source>
        <dbReference type="Pfam" id="PF24883"/>
    </source>
</evidence>
<accession>A0A428Q1D6</accession>
<feature type="repeat" description="WD" evidence="3">
    <location>
        <begin position="858"/>
        <end position="899"/>
    </location>
</feature>
<dbReference type="InterPro" id="IPR015943">
    <property type="entry name" value="WD40/YVTN_repeat-like_dom_sf"/>
</dbReference>
<comment type="caution">
    <text evidence="5">The sequence shown here is derived from an EMBL/GenBank/DDBJ whole genome shotgun (WGS) entry which is preliminary data.</text>
</comment>
<dbReference type="SUPFAM" id="SSF50978">
    <property type="entry name" value="WD40 repeat-like"/>
    <property type="match status" value="2"/>
</dbReference>
<evidence type="ECO:0000256" key="3">
    <source>
        <dbReference type="PROSITE-ProRule" id="PRU00221"/>
    </source>
</evidence>
<evidence type="ECO:0000256" key="1">
    <source>
        <dbReference type="ARBA" id="ARBA00022574"/>
    </source>
</evidence>
<dbReference type="Gene3D" id="2.130.10.10">
    <property type="entry name" value="YVTN repeat-like/Quinoprotein amine dehydrogenase"/>
    <property type="match status" value="3"/>
</dbReference>
<dbReference type="SMART" id="SM00320">
    <property type="entry name" value="WD40"/>
    <property type="match status" value="11"/>
</dbReference>
<dbReference type="PROSITE" id="PS50294">
    <property type="entry name" value="WD_REPEATS_REGION"/>
    <property type="match status" value="2"/>
</dbReference>
<dbReference type="InterPro" id="IPR056884">
    <property type="entry name" value="NPHP3-like_N"/>
</dbReference>
<dbReference type="EMBL" id="NKCI01000069">
    <property type="protein sequence ID" value="RSL59039.1"/>
    <property type="molecule type" value="Genomic_DNA"/>
</dbReference>
<keyword evidence="2" id="KW-0677">Repeat</keyword>
<feature type="repeat" description="WD" evidence="3">
    <location>
        <begin position="1126"/>
        <end position="1160"/>
    </location>
</feature>
<sequence length="1520" mass="170360">MEGLGVAANVIAVVDLSVKVIAWLSEYAQDVKNSKPERARLLQAATQLNSVSQHVQQLLQSPRGAKLHASRKLAQAMGDGKAQLFWLEGLLSNRGRFSSLMWSFQKKKVEEAILELERCTGIVHNVLQVDVADVILKMDDKAENDRRRVEVDRQRMEADRRRMEVDRQRIAIDRLPFADGASFDSRAEQHNPTCLQNTRVELLNHINSWIHDPNGKTIFWLNGMAGTGKSTISRTIARSLASHGLLGANFFFKRGETDRGNLAKLFTTIARQLALSQPALGPKIKERFDSDPTIVGKAAQVQFKTLILDAFSACAHLFRDGTPLVIVIDALDECERDEDIKLIINLFSQTRDVQRPRLRVFVTSRPELPVRLGFSAVEGRWQDCILHEIPRRVVERDISLFLQYQLSEIRTGWNSSVTQNRQLPPNWPKPTEIQSLTESAVPLFIFAATICRFINDRKHGSPARQLEKVLQHQNRRGASKMHIIYSPVLSQQLADASADERQHIIEEFRRVVGAIVTLASPLSTITLSRLIDIPQGTIDDRLDMLHSVLSIPKSLDAPVRTLHLSFRDYLVDTATRAQNPFWIDEKAVSRNLARRCFELMRSHLRPDICTVQNPGTRRSDMDRKLIDERLPGVVQYACLHWVYHQELAGLEEEDIKLVYGFLTNHFLVWIEALTLIDRAWQVSQLITNLQTALSQSQSQSQYALRLAEFLADAMRFLVSNTTSINLAPLQVYSSALVFAPKNSPIKQAFRSQIPPWITLVPSVEPDWDTCLRVLEGHQGPVNAVAFSLDSSILVSASVDRAVRVWNWDTGECIYELKGTRAPICATALSPDAEVVAAAAINGIIRIWSLATGACVHELMADNGEISSMAFSPDSRYLSAVSSDMAMYAWSRDTGACVQEHMPPEGMVREAIFSPDLKAIVSYGSRIPTKIWDSRTGQTAFTLDRYERALFSPDSNLVLAYYYADPLYRGFSSWRSQTVYVWGRNSGALLCELMDNAGEGPGTVEAAVFSPDSEMIATGSPRKVQIWSSATGRCLSSFDNLPSDVKRLVFSPDSKFVALALLNSTIQIWSLAENACVNILQGHSNLISSILFSPDGAVLASFSMDQTIRIWDWKRSVDEPHHPFGTIHQIKFSPDNTKIATVSVDDMLRVWNTNTAELLHEFPTTKYNKTKLSIIFSDDSNLVALGQSDKTSSIWSTRTGDCEWQFEDALGSIRLALSPDSRTIVTGLNGYGEIRTWNRKSTNFEVQDVFPTTGYEVSHLALSAGSRFLAASIRPTHYLDSAAGKFQLWNLQTKRLIVDQNSTSESRELNFGNVWFSADGALVATDLEGSLCIWTLPEGRFISKFGEKTPSFSRKIPVAENIPFAAFSEKGPYVATGTAYAATLDSRVPVPWAEVWNWQTEERLFKIMDLSHAIHQLSFMPGDRGLLSSVGECPLASDVRGLIPSRGHQVIHFRPELRVDVKTCWVKWRDHDVLKLPTDCRDCQYSVLGYTLAIGCKAGRVIILRFDRGTLERLRIGVQTE</sequence>
<dbReference type="PROSITE" id="PS00678">
    <property type="entry name" value="WD_REPEATS_1"/>
    <property type="match status" value="1"/>
</dbReference>
<dbReference type="InterPro" id="IPR036322">
    <property type="entry name" value="WD40_repeat_dom_sf"/>
</dbReference>
<dbReference type="InterPro" id="IPR027417">
    <property type="entry name" value="P-loop_NTPase"/>
</dbReference>
<dbReference type="PROSITE" id="PS50082">
    <property type="entry name" value="WD_REPEATS_2"/>
    <property type="match status" value="5"/>
</dbReference>
<dbReference type="Pfam" id="PF00400">
    <property type="entry name" value="WD40"/>
    <property type="match status" value="6"/>
</dbReference>
<keyword evidence="1 3" id="KW-0853">WD repeat</keyword>
<dbReference type="InterPro" id="IPR001680">
    <property type="entry name" value="WD40_rpt"/>
</dbReference>
<evidence type="ECO:0000256" key="2">
    <source>
        <dbReference type="ARBA" id="ARBA00022737"/>
    </source>
</evidence>
<dbReference type="PANTHER" id="PTHR19879:SF9">
    <property type="entry name" value="TRANSCRIPTION INITIATION FACTOR TFIID SUBUNIT 5"/>
    <property type="match status" value="1"/>
</dbReference>
<feature type="repeat" description="WD" evidence="3">
    <location>
        <begin position="1079"/>
        <end position="1111"/>
    </location>
</feature>